<dbReference type="FunFam" id="3.30.460.10:FF:000002">
    <property type="entry name" value="Poly(A) polymerase alpha, putative"/>
    <property type="match status" value="1"/>
</dbReference>
<dbReference type="SUPFAM" id="SSF81631">
    <property type="entry name" value="PAP/OAS1 substrate-binding domain"/>
    <property type="match status" value="1"/>
</dbReference>
<dbReference type="Gene3D" id="3.30.460.10">
    <property type="entry name" value="Beta Polymerase, domain 2"/>
    <property type="match status" value="1"/>
</dbReference>
<dbReference type="eggNOG" id="KOG2245">
    <property type="taxonomic scope" value="Eukaryota"/>
</dbReference>
<name>A0A0D3IXY6_EMIH1</name>
<evidence type="ECO:0000256" key="9">
    <source>
        <dbReference type="ARBA" id="ARBA00022741"/>
    </source>
</evidence>
<dbReference type="KEGG" id="ehx:EMIHUDRAFT_445487"/>
<dbReference type="GO" id="GO:0005634">
    <property type="term" value="C:nucleus"/>
    <property type="evidence" value="ECO:0007669"/>
    <property type="project" value="UniProtKB-SubCell"/>
</dbReference>
<dbReference type="HOGENOM" id="CLU_011511_0_0_1"/>
<evidence type="ECO:0000259" key="15">
    <source>
        <dbReference type="Pfam" id="PF20750"/>
    </source>
</evidence>
<keyword evidence="8" id="KW-0479">Metal-binding</keyword>
<evidence type="ECO:0000256" key="5">
    <source>
        <dbReference type="ARBA" id="ARBA00012388"/>
    </source>
</evidence>
<evidence type="ECO:0000256" key="4">
    <source>
        <dbReference type="ARBA" id="ARBA00010912"/>
    </source>
</evidence>
<evidence type="ECO:0000256" key="1">
    <source>
        <dbReference type="ARBA" id="ARBA00001936"/>
    </source>
</evidence>
<dbReference type="Pfam" id="PF20750">
    <property type="entry name" value="PAP_NTPase"/>
    <property type="match status" value="1"/>
</dbReference>
<dbReference type="InterPro" id="IPR048840">
    <property type="entry name" value="PolA_pol_NTPase"/>
</dbReference>
<comment type="cofactor">
    <cofactor evidence="2">
        <name>Mg(2+)</name>
        <dbReference type="ChEBI" id="CHEBI:18420"/>
    </cofactor>
</comment>
<dbReference type="RefSeq" id="XP_005768550.1">
    <property type="nucleotide sequence ID" value="XM_005768493.1"/>
</dbReference>
<feature type="domain" description="Poly(A) polymerase nucleotidyltransferase" evidence="15">
    <location>
        <begin position="9"/>
        <end position="199"/>
    </location>
</feature>
<comment type="cofactor">
    <cofactor evidence="1">
        <name>Mn(2+)</name>
        <dbReference type="ChEBI" id="CHEBI:29035"/>
    </cofactor>
</comment>
<evidence type="ECO:0000313" key="16">
    <source>
        <dbReference type="EnsemblProtists" id="EOD16121"/>
    </source>
</evidence>
<sequence length="328" mass="37086">MAALRPSMQAISTEPPTPLHLAYTEKLNAYMEQAVPQESKDRQQKRIAILSDLTSTFKQWVHSVCLAKGLAQPVAEAAGGALFTSGSYRLGLNEVGMDIDAVCVAPRMVTRDDFFETLKVILEDHESIHNLVAIAGAAVPIITFDYGDINIDLMFAQLPVDSVPPTIDINADSVLQGLDTGTQRSLNGPRVTNLIERLVPQFDAFRQLLRCIRLWAKRRGIYSNKMSYLGGINCNLLCAFLCQLYPKACASLLLERFFFILKDWNWPTPIMLTPPPPPHRVTTLTPEWATRRRATWRRARPSGRSRLGPMRRRPARRRPWPRLRRTRA</sequence>
<dbReference type="GO" id="GO:0005524">
    <property type="term" value="F:ATP binding"/>
    <property type="evidence" value="ECO:0007669"/>
    <property type="project" value="UniProtKB-KW"/>
</dbReference>
<dbReference type="STRING" id="2903.R1DZA3"/>
<evidence type="ECO:0000256" key="10">
    <source>
        <dbReference type="ARBA" id="ARBA00022840"/>
    </source>
</evidence>
<keyword evidence="12" id="KW-0539">Nucleus</keyword>
<dbReference type="InterPro" id="IPR007012">
    <property type="entry name" value="PolA_pol_cen_dom"/>
</dbReference>
<evidence type="ECO:0000256" key="8">
    <source>
        <dbReference type="ARBA" id="ARBA00022723"/>
    </source>
</evidence>
<dbReference type="GO" id="GO:0046872">
    <property type="term" value="F:metal ion binding"/>
    <property type="evidence" value="ECO:0007669"/>
    <property type="project" value="UniProtKB-KW"/>
</dbReference>
<keyword evidence="11" id="KW-0460">Magnesium</keyword>
<proteinExistence type="inferred from homology"/>
<comment type="subcellular location">
    <subcellularLocation>
        <location evidence="3">Nucleus</location>
    </subcellularLocation>
</comment>
<dbReference type="Proteomes" id="UP000013827">
    <property type="component" value="Unassembled WGS sequence"/>
</dbReference>
<reference evidence="17" key="1">
    <citation type="journal article" date="2013" name="Nature">
        <title>Pan genome of the phytoplankton Emiliania underpins its global distribution.</title>
        <authorList>
            <person name="Read B.A."/>
            <person name="Kegel J."/>
            <person name="Klute M.J."/>
            <person name="Kuo A."/>
            <person name="Lefebvre S.C."/>
            <person name="Maumus F."/>
            <person name="Mayer C."/>
            <person name="Miller J."/>
            <person name="Monier A."/>
            <person name="Salamov A."/>
            <person name="Young J."/>
            <person name="Aguilar M."/>
            <person name="Claverie J.M."/>
            <person name="Frickenhaus S."/>
            <person name="Gonzalez K."/>
            <person name="Herman E.K."/>
            <person name="Lin Y.C."/>
            <person name="Napier J."/>
            <person name="Ogata H."/>
            <person name="Sarno A.F."/>
            <person name="Shmutz J."/>
            <person name="Schroeder D."/>
            <person name="de Vargas C."/>
            <person name="Verret F."/>
            <person name="von Dassow P."/>
            <person name="Valentin K."/>
            <person name="Van de Peer Y."/>
            <person name="Wheeler G."/>
            <person name="Dacks J.B."/>
            <person name="Delwiche C.F."/>
            <person name="Dyhrman S.T."/>
            <person name="Glockner G."/>
            <person name="John U."/>
            <person name="Richards T."/>
            <person name="Worden A.Z."/>
            <person name="Zhang X."/>
            <person name="Grigoriev I.V."/>
            <person name="Allen A.E."/>
            <person name="Bidle K."/>
            <person name="Borodovsky M."/>
            <person name="Bowler C."/>
            <person name="Brownlee C."/>
            <person name="Cock J.M."/>
            <person name="Elias M."/>
            <person name="Gladyshev V.N."/>
            <person name="Groth M."/>
            <person name="Guda C."/>
            <person name="Hadaegh A."/>
            <person name="Iglesias-Rodriguez M.D."/>
            <person name="Jenkins J."/>
            <person name="Jones B.M."/>
            <person name="Lawson T."/>
            <person name="Leese F."/>
            <person name="Lindquist E."/>
            <person name="Lobanov A."/>
            <person name="Lomsadze A."/>
            <person name="Malik S.B."/>
            <person name="Marsh M.E."/>
            <person name="Mackinder L."/>
            <person name="Mock T."/>
            <person name="Mueller-Roeber B."/>
            <person name="Pagarete A."/>
            <person name="Parker M."/>
            <person name="Probert I."/>
            <person name="Quesneville H."/>
            <person name="Raines C."/>
            <person name="Rensing S.A."/>
            <person name="Riano-Pachon D.M."/>
            <person name="Richier S."/>
            <person name="Rokitta S."/>
            <person name="Shiraiwa Y."/>
            <person name="Soanes D.M."/>
            <person name="van der Giezen M."/>
            <person name="Wahlund T.M."/>
            <person name="Williams B."/>
            <person name="Wilson W."/>
            <person name="Wolfe G."/>
            <person name="Wurch L.L."/>
        </authorList>
    </citation>
    <scope>NUCLEOTIDE SEQUENCE</scope>
</reference>
<feature type="region of interest" description="Disordered" evidence="13">
    <location>
        <begin position="296"/>
        <end position="328"/>
    </location>
</feature>
<dbReference type="GeneID" id="17262268"/>
<dbReference type="SUPFAM" id="SSF81301">
    <property type="entry name" value="Nucleotidyltransferase"/>
    <property type="match status" value="1"/>
</dbReference>
<dbReference type="Pfam" id="PF04928">
    <property type="entry name" value="PAP_central"/>
    <property type="match status" value="1"/>
</dbReference>
<evidence type="ECO:0000256" key="13">
    <source>
        <dbReference type="SAM" id="MobiDB-lite"/>
    </source>
</evidence>
<dbReference type="GO" id="GO:0006397">
    <property type="term" value="P:mRNA processing"/>
    <property type="evidence" value="ECO:0007669"/>
    <property type="project" value="UniProtKB-KW"/>
</dbReference>
<dbReference type="PANTHER" id="PTHR10682">
    <property type="entry name" value="POLY A POLYMERASE"/>
    <property type="match status" value="1"/>
</dbReference>
<accession>A0A0D3IXY6</accession>
<feature type="domain" description="Poly(A) polymerase central" evidence="14">
    <location>
        <begin position="205"/>
        <end position="291"/>
    </location>
</feature>
<evidence type="ECO:0000256" key="12">
    <source>
        <dbReference type="ARBA" id="ARBA00023242"/>
    </source>
</evidence>
<dbReference type="AlphaFoldDB" id="A0A0D3IXY6"/>
<dbReference type="EnsemblProtists" id="EOD16121">
    <property type="protein sequence ID" value="EOD16121"/>
    <property type="gene ID" value="EMIHUDRAFT_445487"/>
</dbReference>
<protein>
    <recommendedName>
        <fullName evidence="5">polynucleotide adenylyltransferase</fullName>
        <ecNumber evidence="5">2.7.7.19</ecNumber>
    </recommendedName>
</protein>
<dbReference type="GO" id="GO:1990817">
    <property type="term" value="F:poly(A) RNA polymerase activity"/>
    <property type="evidence" value="ECO:0007669"/>
    <property type="project" value="UniProtKB-EC"/>
</dbReference>
<keyword evidence="17" id="KW-1185">Reference proteome</keyword>
<organism evidence="16 17">
    <name type="scientific">Emiliania huxleyi (strain CCMP1516)</name>
    <dbReference type="NCBI Taxonomy" id="280463"/>
    <lineage>
        <taxon>Eukaryota</taxon>
        <taxon>Haptista</taxon>
        <taxon>Haptophyta</taxon>
        <taxon>Prymnesiophyceae</taxon>
        <taxon>Isochrysidales</taxon>
        <taxon>Noelaerhabdaceae</taxon>
        <taxon>Emiliania</taxon>
    </lineage>
</organism>
<evidence type="ECO:0000256" key="7">
    <source>
        <dbReference type="ARBA" id="ARBA00022679"/>
    </source>
</evidence>
<evidence type="ECO:0000256" key="2">
    <source>
        <dbReference type="ARBA" id="ARBA00001946"/>
    </source>
</evidence>
<evidence type="ECO:0000259" key="14">
    <source>
        <dbReference type="Pfam" id="PF04928"/>
    </source>
</evidence>
<dbReference type="OMA" id="CCGVDID"/>
<dbReference type="Gene3D" id="1.10.1410.10">
    <property type="match status" value="1"/>
</dbReference>
<evidence type="ECO:0000256" key="11">
    <source>
        <dbReference type="ARBA" id="ARBA00022842"/>
    </source>
</evidence>
<evidence type="ECO:0000313" key="17">
    <source>
        <dbReference type="Proteomes" id="UP000013827"/>
    </source>
</evidence>
<evidence type="ECO:0000256" key="6">
    <source>
        <dbReference type="ARBA" id="ARBA00022664"/>
    </source>
</evidence>
<dbReference type="InterPro" id="IPR043519">
    <property type="entry name" value="NT_sf"/>
</dbReference>
<dbReference type="CDD" id="cd05402">
    <property type="entry name" value="NT_PAP_TUTase"/>
    <property type="match status" value="1"/>
</dbReference>
<comment type="similarity">
    <text evidence="4">Belongs to the poly(A) polymerase family.</text>
</comment>
<keyword evidence="9" id="KW-0547">Nucleotide-binding</keyword>
<keyword evidence="7" id="KW-0808">Transferase</keyword>
<keyword evidence="6" id="KW-0507">mRNA processing</keyword>
<dbReference type="PANTHER" id="PTHR10682:SF10">
    <property type="entry name" value="POLYNUCLEOTIDE ADENYLYLTRANSFERASE"/>
    <property type="match status" value="1"/>
</dbReference>
<keyword evidence="10" id="KW-0067">ATP-binding</keyword>
<evidence type="ECO:0000256" key="3">
    <source>
        <dbReference type="ARBA" id="ARBA00004123"/>
    </source>
</evidence>
<dbReference type="EC" id="2.7.7.19" evidence="5"/>
<reference evidence="16" key="2">
    <citation type="submission" date="2024-10" db="UniProtKB">
        <authorList>
            <consortium name="EnsemblProtists"/>
        </authorList>
    </citation>
    <scope>IDENTIFICATION</scope>
</reference>
<dbReference type="PaxDb" id="2903-EOD16121"/>